<sequence>MRANPRPTSSRLALIMLALLFGLPPALGWLYITHPEWLPDSHKNKGTLITPPRPLTDLDLKDADNTPYDWSKSTGHWTLVSYNQGDCDPTCEQRIHETEQIRRAVGGERIRVERLLIQALPANTEKIQAQTEQLNGMQMLFLETDKQENFNTLFNVAGIIPDSATYLIDPNGMLMMGYTENNKPKDILKDLEILLKASSNWTKGVSNGNG</sequence>
<dbReference type="Proteomes" id="UP000317355">
    <property type="component" value="Unassembled WGS sequence"/>
</dbReference>
<dbReference type="InterPro" id="IPR036249">
    <property type="entry name" value="Thioredoxin-like_sf"/>
</dbReference>
<organism evidence="1 2">
    <name type="scientific">Sedimenticola thiotaurini</name>
    <dbReference type="NCBI Taxonomy" id="1543721"/>
    <lineage>
        <taxon>Bacteria</taxon>
        <taxon>Pseudomonadati</taxon>
        <taxon>Pseudomonadota</taxon>
        <taxon>Gammaproteobacteria</taxon>
        <taxon>Chromatiales</taxon>
        <taxon>Sedimenticolaceae</taxon>
        <taxon>Sedimenticola</taxon>
    </lineage>
</organism>
<evidence type="ECO:0008006" key="3">
    <source>
        <dbReference type="Google" id="ProtNLM"/>
    </source>
</evidence>
<evidence type="ECO:0000313" key="2">
    <source>
        <dbReference type="Proteomes" id="UP000317355"/>
    </source>
</evidence>
<evidence type="ECO:0000313" key="1">
    <source>
        <dbReference type="EMBL" id="TVT48377.1"/>
    </source>
</evidence>
<dbReference type="EMBL" id="VMRY01000138">
    <property type="protein sequence ID" value="TVT48377.1"/>
    <property type="molecule type" value="Genomic_DNA"/>
</dbReference>
<dbReference type="Gene3D" id="3.40.30.10">
    <property type="entry name" value="Glutaredoxin"/>
    <property type="match status" value="1"/>
</dbReference>
<name>A0A558CI00_9GAMM</name>
<reference evidence="1 2" key="1">
    <citation type="submission" date="2019-07" db="EMBL/GenBank/DDBJ databases">
        <title>The pathways for chlorine oxyanion respiration interact through the shared metabolite chlorate.</title>
        <authorList>
            <person name="Barnum T.P."/>
            <person name="Cheng Y."/>
            <person name="Hill K.A."/>
            <person name="Lucas L.N."/>
            <person name="Carlson H.K."/>
            <person name="Coates J.D."/>
        </authorList>
    </citation>
    <scope>NUCLEOTIDE SEQUENCE [LARGE SCALE GENOMIC DNA]</scope>
    <source>
        <strain evidence="1">BK-3</strain>
    </source>
</reference>
<proteinExistence type="predicted"/>
<dbReference type="AlphaFoldDB" id="A0A558CI00"/>
<protein>
    <recommendedName>
        <fullName evidence="3">Thioredoxin domain-containing protein</fullName>
    </recommendedName>
</protein>
<gene>
    <name evidence="1" type="ORF">FHK82_17775</name>
</gene>
<accession>A0A558CI00</accession>
<comment type="caution">
    <text evidence="1">The sequence shown here is derived from an EMBL/GenBank/DDBJ whole genome shotgun (WGS) entry which is preliminary data.</text>
</comment>
<dbReference type="SUPFAM" id="SSF52833">
    <property type="entry name" value="Thioredoxin-like"/>
    <property type="match status" value="1"/>
</dbReference>